<dbReference type="SUPFAM" id="SSF52540">
    <property type="entry name" value="P-loop containing nucleoside triphosphate hydrolases"/>
    <property type="match status" value="1"/>
</dbReference>
<evidence type="ECO:0000313" key="1">
    <source>
        <dbReference type="EMBL" id="MFD2904660.1"/>
    </source>
</evidence>
<dbReference type="InterPro" id="IPR027417">
    <property type="entry name" value="P-loop_NTPase"/>
</dbReference>
<accession>A0ABW5YWM4</accession>
<proteinExistence type="predicted"/>
<protein>
    <submittedName>
        <fullName evidence="1">NACHT domain-containing protein</fullName>
    </submittedName>
</protein>
<reference evidence="2" key="1">
    <citation type="journal article" date="2019" name="Int. J. Syst. Evol. Microbiol.">
        <title>The Global Catalogue of Microorganisms (GCM) 10K type strain sequencing project: providing services to taxonomists for standard genome sequencing and annotation.</title>
        <authorList>
            <consortium name="The Broad Institute Genomics Platform"/>
            <consortium name="The Broad Institute Genome Sequencing Center for Infectious Disease"/>
            <person name="Wu L."/>
            <person name="Ma J."/>
        </authorList>
    </citation>
    <scope>NUCLEOTIDE SEQUENCE [LARGE SCALE GENOMIC DNA]</scope>
    <source>
        <strain evidence="2">KCTC 22209</strain>
    </source>
</reference>
<gene>
    <name evidence="1" type="ORF">ACFS6I_12030</name>
</gene>
<name>A0ABW5YWM4_9SPHI</name>
<evidence type="ECO:0000313" key="2">
    <source>
        <dbReference type="Proteomes" id="UP001597509"/>
    </source>
</evidence>
<dbReference type="Gene3D" id="3.40.50.300">
    <property type="entry name" value="P-loop containing nucleotide triphosphate hydrolases"/>
    <property type="match status" value="1"/>
</dbReference>
<dbReference type="RefSeq" id="WP_380920821.1">
    <property type="nucleotide sequence ID" value="NZ_JBHUPE010000004.1"/>
</dbReference>
<comment type="caution">
    <text evidence="1">The sequence shown here is derived from an EMBL/GenBank/DDBJ whole genome shotgun (WGS) entry which is preliminary data.</text>
</comment>
<keyword evidence="2" id="KW-1185">Reference proteome</keyword>
<dbReference type="Proteomes" id="UP001597509">
    <property type="component" value="Unassembled WGS sequence"/>
</dbReference>
<organism evidence="1 2">
    <name type="scientific">Sphingobacterium anhuiense</name>
    <dbReference type="NCBI Taxonomy" id="493780"/>
    <lineage>
        <taxon>Bacteria</taxon>
        <taxon>Pseudomonadati</taxon>
        <taxon>Bacteroidota</taxon>
        <taxon>Sphingobacteriia</taxon>
        <taxon>Sphingobacteriales</taxon>
        <taxon>Sphingobacteriaceae</taxon>
        <taxon>Sphingobacterium</taxon>
    </lineage>
</organism>
<sequence length="1330" mass="156797">MNKIDWNTFKVKNENFTKSFEELCYQLFCRKHKFQDGIPADFNQAGLETNPKKSTTVNMMVGFQSKFFEKGTDYSQIKRSIEKALKTFGNDLDEITIFLNSNAKITSDGAKEIVSIAKVHKVKIQWFTESQFQIALNQPCNLDLAQLYFGFGDENNFINSNISTADLSFLQSGGFLPLPIVKLPGRESAELNLKAKLSILTGNPGSGKSVVVKNLFCSYAKLFGKKTVFDKNKILPMLINLKDCYSDSLENLIRERQKDYGVQNKNIKFVYILDGLDELNDLHCELSLRTVKRLSEASNTDKIIISCRRGSLNKVTIHEYFDSYDSYDINELVFKDMECYFYQKGNKEKADHLLKLQQVNSLLIEEITDIFLVKLLWDTIYELSEDTTIIDLLEVKINGLLKETCHRNNLIDLNLLIPKEKAIIRINEKLSYIFSKKYQYRFKHSAISKFLCREFPQLDYEEINKIAGYNLNTFFDKSVGEQNNNTYIYQHRRYQEYFFARRLKKKFEKDIGIIRKTGVILSADFFDDIFMKYLSKEYKKNNDIPSLALLSSIKYYQKSGDHWYINDSAYFIDTLACQREKTLEFLLNDDVLETSQYIYSTYENALKFYEKGKESAAHSVIAHCSEEMFEFDNTSDMKDLEGQLYYKFKILKDVRAPYDSDFLKEYRKFYKNFYDTENSILDSKSPQEFIIKCYFKIGLKHFKKEMAALIEALKEREFCVFLDLLSTLEFLPFFFASTELQESIKEKLKKYRKRAESSNIAVFFFRKLLNINVSAAQILSILNILRPRQAHVREFSFNRQIHPIALSYVIAGEEIFLENRNVETDHTSADDIIKYCVLYHMYCESFSGQTSFAKDLVYYEKRFKKWNEARPRIKLNLTKLWAYLFYNLNGTRSEYLQLKKILTFDFDAFVFLNNLNTIDGERFHKVITQAEILPYENSLKEWKDDYSEFVDRCFMLSSMYSQFNGEKSIHYIKEAFINSKLRHGWRKDIFISEFLNDAFGQILAKNWLTKKEVKAYARSIFSLNIRIFEITDRDHTRYGVLNFLEALSPYDLKLAHEYLKEFKEMRLESHIVNLSVVSLLVEDIKNNALPYEKVSHIINGWQFLEKEYHQARFRVLMEVLGSDFYEDQAKISSFNKAYEIVDSVQGKFSYHKEIIGNYYSLYDRYCQMNGQKNILSTEKESYGEHNEISQSDFSKRIDYITNKKELKDLYDFYSNYNNRIEIVNKDIWEKWIDKTLAIEGNINLFIELTKKQEFLKTGFWGILNSDYFYLGVAYSLENPNTKEAMEDFLNNNGGYASFYKMTYVYCAMNEKDNALDLFKKFYQFCQFLVT</sequence>
<dbReference type="EMBL" id="JBHUPE010000004">
    <property type="protein sequence ID" value="MFD2904660.1"/>
    <property type="molecule type" value="Genomic_DNA"/>
</dbReference>